<dbReference type="PROSITE" id="PS00108">
    <property type="entry name" value="PROTEIN_KINASE_ST"/>
    <property type="match status" value="1"/>
</dbReference>
<accession>A0A550CSF9</accession>
<dbReference type="OrthoDB" id="541276at2759"/>
<evidence type="ECO:0000259" key="6">
    <source>
        <dbReference type="PROSITE" id="PS50011"/>
    </source>
</evidence>
<dbReference type="InterPro" id="IPR011009">
    <property type="entry name" value="Kinase-like_dom_sf"/>
</dbReference>
<keyword evidence="8" id="KW-1185">Reference proteome</keyword>
<dbReference type="InterPro" id="IPR000719">
    <property type="entry name" value="Prot_kinase_dom"/>
</dbReference>
<feature type="domain" description="Protein kinase" evidence="6">
    <location>
        <begin position="22"/>
        <end position="290"/>
    </location>
</feature>
<dbReference type="PANTHER" id="PTHR24349">
    <property type="entry name" value="SERINE/THREONINE-PROTEIN KINASE"/>
    <property type="match status" value="1"/>
</dbReference>
<organism evidence="7 8">
    <name type="scientific">Schizophyllum amplum</name>
    <dbReference type="NCBI Taxonomy" id="97359"/>
    <lineage>
        <taxon>Eukaryota</taxon>
        <taxon>Fungi</taxon>
        <taxon>Dikarya</taxon>
        <taxon>Basidiomycota</taxon>
        <taxon>Agaricomycotina</taxon>
        <taxon>Agaricomycetes</taxon>
        <taxon>Agaricomycetidae</taxon>
        <taxon>Agaricales</taxon>
        <taxon>Schizophyllaceae</taxon>
        <taxon>Schizophyllum</taxon>
    </lineage>
</organism>
<reference evidence="7 8" key="1">
    <citation type="journal article" date="2019" name="New Phytol.">
        <title>Comparative genomics reveals unique wood-decay strategies and fruiting body development in the Schizophyllaceae.</title>
        <authorList>
            <person name="Almasi E."/>
            <person name="Sahu N."/>
            <person name="Krizsan K."/>
            <person name="Balint B."/>
            <person name="Kovacs G.M."/>
            <person name="Kiss B."/>
            <person name="Cseklye J."/>
            <person name="Drula E."/>
            <person name="Henrissat B."/>
            <person name="Nagy I."/>
            <person name="Chovatia M."/>
            <person name="Adam C."/>
            <person name="LaButti K."/>
            <person name="Lipzen A."/>
            <person name="Riley R."/>
            <person name="Grigoriev I.V."/>
            <person name="Nagy L.G."/>
        </authorList>
    </citation>
    <scope>NUCLEOTIDE SEQUENCE [LARGE SCALE GENOMIC DNA]</scope>
    <source>
        <strain evidence="7 8">NL-1724</strain>
    </source>
</reference>
<keyword evidence="3" id="KW-0547">Nucleotide-binding</keyword>
<evidence type="ECO:0000313" key="8">
    <source>
        <dbReference type="Proteomes" id="UP000320762"/>
    </source>
</evidence>
<dbReference type="InterPro" id="IPR050205">
    <property type="entry name" value="CDPK_Ser/Thr_kinases"/>
</dbReference>
<gene>
    <name evidence="7" type="ORF">BD626DRAFT_479561</name>
</gene>
<dbReference type="AlphaFoldDB" id="A0A550CSF9"/>
<sequence length="524" mass="57028">MPGTDVDNMPDFTGRSIDNGRLLILDSLGCGAFGKVYRCCDVSSKKERSFNAVKILKKPKARSRQERYQAHELALHHRVSGHPSIVAFHRVITDSKHVYVILDLCDGGDLFSAITERNLYFGNDSLIKEVFLQILDAVHHCHSKGVYHRDLKPENIFCSKDGATMYIGDFGLATDKEISKDHGCGSKFYMSPECIGKEIVLPEFSNARSDVWSLGVVLTNLVSGRNPWGYAVSSDDCFAAYMRDPNFLLSVLPISQAANNVLKRIFVLNPLRRISLQVLRMEIEAISTFYATDVELSAREASLDGIDAPVEASAEDKGDLASSVPASDEHYMYPSPTDEAFAIPDAAVIQIIDLLPHPSSDIEPDSTAVEPDTNHVQDDILPASPVNQHAETLSDNAVALLFPPRSAFDARSGSTTSSADSEAPITPATLPVADDVEIPDFAEGEGLGSSSAFLDGTDIYDVTATLRSKPGKPSPLADGVTLADDEVDSPDFGSMKKPRGLSFSKLFTKRPFSRIRNIGKQASN</sequence>
<evidence type="ECO:0000256" key="2">
    <source>
        <dbReference type="ARBA" id="ARBA00022679"/>
    </source>
</evidence>
<dbReference type="SUPFAM" id="SSF56112">
    <property type="entry name" value="Protein kinase-like (PK-like)"/>
    <property type="match status" value="1"/>
</dbReference>
<dbReference type="Proteomes" id="UP000320762">
    <property type="component" value="Unassembled WGS sequence"/>
</dbReference>
<comment type="caution">
    <text evidence="7">The sequence shown here is derived from an EMBL/GenBank/DDBJ whole genome shotgun (WGS) entry which is preliminary data.</text>
</comment>
<dbReference type="PROSITE" id="PS50011">
    <property type="entry name" value="PROTEIN_KINASE_DOM"/>
    <property type="match status" value="1"/>
</dbReference>
<evidence type="ECO:0000313" key="7">
    <source>
        <dbReference type="EMBL" id="TRM67699.1"/>
    </source>
</evidence>
<dbReference type="InterPro" id="IPR008271">
    <property type="entry name" value="Ser/Thr_kinase_AS"/>
</dbReference>
<evidence type="ECO:0000256" key="4">
    <source>
        <dbReference type="ARBA" id="ARBA00022777"/>
    </source>
</evidence>
<keyword evidence="1" id="KW-0723">Serine/threonine-protein kinase</keyword>
<keyword evidence="2" id="KW-0808">Transferase</keyword>
<dbReference type="GO" id="GO:0005524">
    <property type="term" value="F:ATP binding"/>
    <property type="evidence" value="ECO:0007669"/>
    <property type="project" value="UniProtKB-KW"/>
</dbReference>
<dbReference type="STRING" id="97359.A0A550CSF9"/>
<proteinExistence type="predicted"/>
<protein>
    <submittedName>
        <fullName evidence="7">Kinase-like domain-containing protein</fullName>
    </submittedName>
</protein>
<keyword evidence="4 7" id="KW-0418">Kinase</keyword>
<dbReference type="SMART" id="SM00220">
    <property type="entry name" value="S_TKc"/>
    <property type="match status" value="1"/>
</dbReference>
<evidence type="ECO:0000256" key="5">
    <source>
        <dbReference type="ARBA" id="ARBA00022840"/>
    </source>
</evidence>
<evidence type="ECO:0000256" key="3">
    <source>
        <dbReference type="ARBA" id="ARBA00022741"/>
    </source>
</evidence>
<dbReference type="Gene3D" id="1.10.510.10">
    <property type="entry name" value="Transferase(Phosphotransferase) domain 1"/>
    <property type="match status" value="1"/>
</dbReference>
<dbReference type="Pfam" id="PF00069">
    <property type="entry name" value="Pkinase"/>
    <property type="match status" value="1"/>
</dbReference>
<evidence type="ECO:0000256" key="1">
    <source>
        <dbReference type="ARBA" id="ARBA00022527"/>
    </source>
</evidence>
<name>A0A550CSF9_9AGAR</name>
<dbReference type="GO" id="GO:0004674">
    <property type="term" value="F:protein serine/threonine kinase activity"/>
    <property type="evidence" value="ECO:0007669"/>
    <property type="project" value="UniProtKB-KW"/>
</dbReference>
<dbReference type="EMBL" id="VDMD01000002">
    <property type="protein sequence ID" value="TRM67699.1"/>
    <property type="molecule type" value="Genomic_DNA"/>
</dbReference>
<keyword evidence="5" id="KW-0067">ATP-binding</keyword>